<keyword evidence="1" id="KW-0732">Signal</keyword>
<protein>
    <recommendedName>
        <fullName evidence="4">ZU5 domain-containing protein</fullName>
    </recommendedName>
</protein>
<feature type="signal peptide" evidence="1">
    <location>
        <begin position="1"/>
        <end position="23"/>
    </location>
</feature>
<dbReference type="RefSeq" id="WP_345030852.1">
    <property type="nucleotide sequence ID" value="NZ_BAABEY010000029.1"/>
</dbReference>
<evidence type="ECO:0008006" key="4">
    <source>
        <dbReference type="Google" id="ProtNLM"/>
    </source>
</evidence>
<feature type="chain" id="PRO_5046064222" description="ZU5 domain-containing protein" evidence="1">
    <location>
        <begin position="24"/>
        <end position="430"/>
    </location>
</feature>
<gene>
    <name evidence="2" type="ORF">GCM10023091_31090</name>
</gene>
<organism evidence="2 3">
    <name type="scientific">Ravibacter arvi</name>
    <dbReference type="NCBI Taxonomy" id="2051041"/>
    <lineage>
        <taxon>Bacteria</taxon>
        <taxon>Pseudomonadati</taxon>
        <taxon>Bacteroidota</taxon>
        <taxon>Cytophagia</taxon>
        <taxon>Cytophagales</taxon>
        <taxon>Spirosomataceae</taxon>
        <taxon>Ravibacter</taxon>
    </lineage>
</organism>
<dbReference type="Proteomes" id="UP001501508">
    <property type="component" value="Unassembled WGS sequence"/>
</dbReference>
<reference evidence="3" key="1">
    <citation type="journal article" date="2019" name="Int. J. Syst. Evol. Microbiol.">
        <title>The Global Catalogue of Microorganisms (GCM) 10K type strain sequencing project: providing services to taxonomists for standard genome sequencing and annotation.</title>
        <authorList>
            <consortium name="The Broad Institute Genomics Platform"/>
            <consortium name="The Broad Institute Genome Sequencing Center for Infectious Disease"/>
            <person name="Wu L."/>
            <person name="Ma J."/>
        </authorList>
    </citation>
    <scope>NUCLEOTIDE SEQUENCE [LARGE SCALE GENOMIC DNA]</scope>
    <source>
        <strain evidence="3">JCM 31920</strain>
    </source>
</reference>
<accession>A0ABP8M4D8</accession>
<name>A0ABP8M4D8_9BACT</name>
<keyword evidence="3" id="KW-1185">Reference proteome</keyword>
<comment type="caution">
    <text evidence="2">The sequence shown here is derived from an EMBL/GenBank/DDBJ whole genome shotgun (WGS) entry which is preliminary data.</text>
</comment>
<dbReference type="EMBL" id="BAABEY010000029">
    <property type="protein sequence ID" value="GAA4443141.1"/>
    <property type="molecule type" value="Genomic_DNA"/>
</dbReference>
<evidence type="ECO:0000256" key="1">
    <source>
        <dbReference type="SAM" id="SignalP"/>
    </source>
</evidence>
<sequence length="430" mass="45622">MNNKIKKALHLFLLALLFVFPSACENGGTEQPDASPVITPLVRPKGVSNGMAVGRNIGPEGGSLQSVNGRFRINVPQGALASNTMITIEPVSNTNIAGIGAAFRLTPHGQIFSKPVTITYSWAGYADSVGLLQTLGLAYQMADGVWNFVGADSFDSGAKTVSFKTTHFSDWSLMNRISLSPYRASLETGQKLAIKAMTFTDAHPDNLFVPLVNDPNGPYNEPGYPVGEPAPLPSRFIKSWELNGPGDLTRSSGQVVEYRAPASVNGAEEATVTVELNAPVPGTYLLVSNISIMGDGWIELSMNGGAPVRFPASPVVKMGSRYLLANPEDEGGGHFLLTWNGELGSHGYDLSTSGTSFHFLTPGISYVSMYLPHPDSPVMPSGGSVNVTKLSDGIAEGTFTVTKVGVNSELKPLASASGRFKAKLFIPKDQ</sequence>
<dbReference type="Gene3D" id="2.60.220.30">
    <property type="match status" value="1"/>
</dbReference>
<proteinExistence type="predicted"/>
<evidence type="ECO:0000313" key="2">
    <source>
        <dbReference type="EMBL" id="GAA4443141.1"/>
    </source>
</evidence>
<evidence type="ECO:0000313" key="3">
    <source>
        <dbReference type="Proteomes" id="UP001501508"/>
    </source>
</evidence>